<evidence type="ECO:0000256" key="6">
    <source>
        <dbReference type="ARBA" id="ARBA00047475"/>
    </source>
</evidence>
<evidence type="ECO:0000313" key="8">
    <source>
        <dbReference type="EMBL" id="GMS94523.1"/>
    </source>
</evidence>
<dbReference type="Proteomes" id="UP001432027">
    <property type="component" value="Unassembled WGS sequence"/>
</dbReference>
<keyword evidence="7" id="KW-0472">Membrane</keyword>
<keyword evidence="7" id="KW-0812">Transmembrane</keyword>
<dbReference type="EC" id="2.4.1.17" evidence="2"/>
<evidence type="ECO:0000256" key="4">
    <source>
        <dbReference type="ARBA" id="ARBA00022679"/>
    </source>
</evidence>
<evidence type="ECO:0000256" key="5">
    <source>
        <dbReference type="ARBA" id="ARBA00022729"/>
    </source>
</evidence>
<evidence type="ECO:0000256" key="2">
    <source>
        <dbReference type="ARBA" id="ARBA00012544"/>
    </source>
</evidence>
<keyword evidence="4" id="KW-0808">Transferase</keyword>
<keyword evidence="3" id="KW-0328">Glycosyltransferase</keyword>
<name>A0AAV5TJS8_9BILA</name>
<dbReference type="PANTHER" id="PTHR48043:SF23">
    <property type="entry name" value="UDP-GLUCURONOSYLTRANSFERASE"/>
    <property type="match status" value="1"/>
</dbReference>
<comment type="similarity">
    <text evidence="1">Belongs to the UDP-glycosyltransferase family.</text>
</comment>
<comment type="caution">
    <text evidence="8">The sequence shown here is derived from an EMBL/GenBank/DDBJ whole genome shotgun (WGS) entry which is preliminary data.</text>
</comment>
<dbReference type="AlphaFoldDB" id="A0AAV5TJS8"/>
<evidence type="ECO:0000313" key="9">
    <source>
        <dbReference type="Proteomes" id="UP001432027"/>
    </source>
</evidence>
<dbReference type="Pfam" id="PF00201">
    <property type="entry name" value="UDPGT"/>
    <property type="match status" value="1"/>
</dbReference>
<keyword evidence="7" id="KW-1133">Transmembrane helix</keyword>
<feature type="transmembrane region" description="Helical" evidence="7">
    <location>
        <begin position="81"/>
        <end position="108"/>
    </location>
</feature>
<accession>A0AAV5TJS8</accession>
<sequence length="117" mass="13326">MIEKESLAHEEPLEAALRKIIHDDSYRQNAMKLAQMIADRPFPMKDNLRCSMEFLAKYGPLDCLSHQGAKFSFVEYYLIDVFAFLALGIVLLVAITICASWKILGVVLKHVSIRKVK</sequence>
<protein>
    <recommendedName>
        <fullName evidence="2">glucuronosyltransferase</fullName>
        <ecNumber evidence="2">2.4.1.17</ecNumber>
    </recommendedName>
</protein>
<dbReference type="GO" id="GO:0015020">
    <property type="term" value="F:glucuronosyltransferase activity"/>
    <property type="evidence" value="ECO:0007669"/>
    <property type="project" value="UniProtKB-EC"/>
</dbReference>
<dbReference type="SUPFAM" id="SSF53756">
    <property type="entry name" value="UDP-Glycosyltransferase/glycogen phosphorylase"/>
    <property type="match status" value="1"/>
</dbReference>
<reference evidence="8" key="1">
    <citation type="submission" date="2023-10" db="EMBL/GenBank/DDBJ databases">
        <title>Genome assembly of Pristionchus species.</title>
        <authorList>
            <person name="Yoshida K."/>
            <person name="Sommer R.J."/>
        </authorList>
    </citation>
    <scope>NUCLEOTIDE SEQUENCE</scope>
    <source>
        <strain evidence="8">RS0144</strain>
    </source>
</reference>
<keyword evidence="9" id="KW-1185">Reference proteome</keyword>
<feature type="non-terminal residue" evidence="8">
    <location>
        <position position="117"/>
    </location>
</feature>
<proteinExistence type="inferred from homology"/>
<comment type="catalytic activity">
    <reaction evidence="6">
        <text>glucuronate acceptor + UDP-alpha-D-glucuronate = acceptor beta-D-glucuronoside + UDP + H(+)</text>
        <dbReference type="Rhea" id="RHEA:21032"/>
        <dbReference type="ChEBI" id="CHEBI:15378"/>
        <dbReference type="ChEBI" id="CHEBI:58052"/>
        <dbReference type="ChEBI" id="CHEBI:58223"/>
        <dbReference type="ChEBI" id="CHEBI:132367"/>
        <dbReference type="ChEBI" id="CHEBI:132368"/>
        <dbReference type="EC" id="2.4.1.17"/>
    </reaction>
</comment>
<keyword evidence="5" id="KW-0732">Signal</keyword>
<gene>
    <name evidence="8" type="ORF">PENTCL1PPCAC_16698</name>
</gene>
<evidence type="ECO:0000256" key="3">
    <source>
        <dbReference type="ARBA" id="ARBA00022676"/>
    </source>
</evidence>
<dbReference type="EMBL" id="BTSX01000004">
    <property type="protein sequence ID" value="GMS94523.1"/>
    <property type="molecule type" value="Genomic_DNA"/>
</dbReference>
<dbReference type="InterPro" id="IPR050271">
    <property type="entry name" value="UDP-glycosyltransferase"/>
</dbReference>
<evidence type="ECO:0000256" key="7">
    <source>
        <dbReference type="SAM" id="Phobius"/>
    </source>
</evidence>
<dbReference type="PANTHER" id="PTHR48043">
    <property type="entry name" value="EG:EG0003.4 PROTEIN-RELATED"/>
    <property type="match status" value="1"/>
</dbReference>
<evidence type="ECO:0000256" key="1">
    <source>
        <dbReference type="ARBA" id="ARBA00009995"/>
    </source>
</evidence>
<dbReference type="InterPro" id="IPR002213">
    <property type="entry name" value="UDP_glucos_trans"/>
</dbReference>
<organism evidence="8 9">
    <name type="scientific">Pristionchus entomophagus</name>
    <dbReference type="NCBI Taxonomy" id="358040"/>
    <lineage>
        <taxon>Eukaryota</taxon>
        <taxon>Metazoa</taxon>
        <taxon>Ecdysozoa</taxon>
        <taxon>Nematoda</taxon>
        <taxon>Chromadorea</taxon>
        <taxon>Rhabditida</taxon>
        <taxon>Rhabditina</taxon>
        <taxon>Diplogasteromorpha</taxon>
        <taxon>Diplogasteroidea</taxon>
        <taxon>Neodiplogasteridae</taxon>
        <taxon>Pristionchus</taxon>
    </lineage>
</organism>